<dbReference type="HAMAP" id="MF_01448">
    <property type="entry name" value="UPF0473"/>
    <property type="match status" value="1"/>
</dbReference>
<reference evidence="4" key="1">
    <citation type="submission" date="2016-08" db="EMBL/GenBank/DDBJ databases">
        <authorList>
            <person name="Varghese N."/>
            <person name="Submissions Spin"/>
        </authorList>
    </citation>
    <scope>NUCLEOTIDE SEQUENCE [LARGE SCALE GENOMIC DNA]</scope>
    <source>
        <strain evidence="4">R-53094</strain>
    </source>
</reference>
<dbReference type="PANTHER" id="PTHR40066">
    <property type="entry name" value="UPF0473 PROTEIN CBO2561/CLC_2432"/>
    <property type="match status" value="1"/>
</dbReference>
<dbReference type="RefSeq" id="WP_092463691.1">
    <property type="nucleotide sequence ID" value="NZ_BJEE01000009.1"/>
</dbReference>
<proteinExistence type="inferred from homology"/>
<protein>
    <recommendedName>
        <fullName evidence="2">UPF0473 protein GA0061074_11612</fullName>
    </recommendedName>
</protein>
<evidence type="ECO:0000256" key="2">
    <source>
        <dbReference type="HAMAP-Rule" id="MF_01448"/>
    </source>
</evidence>
<dbReference type="InterPro" id="IPR009711">
    <property type="entry name" value="UPF0473"/>
</dbReference>
<dbReference type="AlphaFoldDB" id="A0A1C4BUY0"/>
<dbReference type="OrthoDB" id="2086132at2"/>
<comment type="similarity">
    <text evidence="1 2">Belongs to the UPF0473 family.</text>
</comment>
<gene>
    <name evidence="3" type="ORF">GA0061074_11612</name>
</gene>
<dbReference type="Pfam" id="PF06949">
    <property type="entry name" value="DUF1292"/>
    <property type="match status" value="1"/>
</dbReference>
<evidence type="ECO:0000256" key="1">
    <source>
        <dbReference type="ARBA" id="ARBA00008439"/>
    </source>
</evidence>
<keyword evidence="4" id="KW-1185">Reference proteome</keyword>
<dbReference type="Proteomes" id="UP000199268">
    <property type="component" value="Unassembled WGS sequence"/>
</dbReference>
<accession>A0A1C4BUY0</accession>
<evidence type="ECO:0000313" key="4">
    <source>
        <dbReference type="Proteomes" id="UP000199268"/>
    </source>
</evidence>
<dbReference type="EMBL" id="FMAO01000016">
    <property type="protein sequence ID" value="SCC10711.1"/>
    <property type="molecule type" value="Genomic_DNA"/>
</dbReference>
<sequence>MAEEEIFILTDHDGSEREFKELFSFDSKDFARSYIILEPVSVDEGEDMDVIPFIYDKDAEEGMLQPLETDEEYDMVEEVMNTIFNDPKLQ</sequence>
<dbReference type="PANTHER" id="PTHR40066:SF1">
    <property type="entry name" value="UPF0473 PROTEIN CBO2561_CLC_2432"/>
    <property type="match status" value="1"/>
</dbReference>
<evidence type="ECO:0000313" key="3">
    <source>
        <dbReference type="EMBL" id="SCC10711.1"/>
    </source>
</evidence>
<dbReference type="STRING" id="1505725.GA0061074_11612"/>
<name>A0A1C4BUY0_9LACO</name>
<organism evidence="3 4">
    <name type="scientific">Weissella bombi</name>
    <dbReference type="NCBI Taxonomy" id="1505725"/>
    <lineage>
        <taxon>Bacteria</taxon>
        <taxon>Bacillati</taxon>
        <taxon>Bacillota</taxon>
        <taxon>Bacilli</taxon>
        <taxon>Lactobacillales</taxon>
        <taxon>Lactobacillaceae</taxon>
        <taxon>Weissella</taxon>
    </lineage>
</organism>